<dbReference type="GO" id="GO:0004793">
    <property type="term" value="F:threonine aldolase activity"/>
    <property type="evidence" value="ECO:0007669"/>
    <property type="project" value="UniProtKB-EC"/>
</dbReference>
<dbReference type="EC" id="4.1.2.5" evidence="6"/>
<reference evidence="6 7" key="1">
    <citation type="journal article" date="2014" name="ISME J.">
        <title>Adaptation of an abundant Roseobacter RCA organism to pelagic systems revealed by genomic and transcriptomic analyses.</title>
        <authorList>
            <person name="Voget S."/>
            <person name="Wemheuer B."/>
            <person name="Brinkhoff T."/>
            <person name="Vollmers J."/>
            <person name="Dietrich S."/>
            <person name="Giebel H.A."/>
            <person name="Beardsley C."/>
            <person name="Sardemann C."/>
            <person name="Bakenhus I."/>
            <person name="Billerbeck S."/>
            <person name="Daniel R."/>
            <person name="Simon M."/>
        </authorList>
    </citation>
    <scope>NUCLEOTIDE SEQUENCE [LARGE SCALE GENOMIC DNA]</scope>
    <source>
        <strain evidence="6 7">RCA23</strain>
    </source>
</reference>
<sequence>MNFASDNTGPVHPNVMAALNAANMGYALPYGADDATAQAVQDIRDVFEAPEAAVYLVSLGTAANSLILATLSQPWETVFCHTVAHIHEDECNAPEFYTGGTKLTLVPGDDAKMTAQSLRKSILAEETRGVHGPQRGPVSLTQATERGTIYSLAEIQEISATAKDFGLPVHMDGARFANALQTLGCSAAQMTWKSGVDAVTFGGTKNGLMAVEAVVFFDPKHAWEFELRRKRGAHLFSKHRFLAAQMQAYLAGDLWLDMAEKSNTACARLAQGLKQTPGVVLDFEPQANIIFAQWSRAAHQRLHAAGAKYYVMAGDHTTGPADELLPARLVTDWSASPEDVDRFLEILRG</sequence>
<gene>
    <name evidence="6" type="primary">ltaE</name>
    <name evidence="6" type="ORF">RCA23_c20870</name>
</gene>
<evidence type="ECO:0000256" key="3">
    <source>
        <dbReference type="ARBA" id="ARBA00011881"/>
    </source>
</evidence>
<evidence type="ECO:0000256" key="1">
    <source>
        <dbReference type="ARBA" id="ARBA00001933"/>
    </source>
</evidence>
<evidence type="ECO:0000313" key="6">
    <source>
        <dbReference type="EMBL" id="AII87618.1"/>
    </source>
</evidence>
<dbReference type="Gene3D" id="3.90.1150.10">
    <property type="entry name" value="Aspartate Aminotransferase, domain 1"/>
    <property type="match status" value="1"/>
</dbReference>
<protein>
    <submittedName>
        <fullName evidence="6">Low specificity L-threonine aldolase ItaE</fullName>
        <ecNumber evidence="6">4.1.2.5</ecNumber>
    </submittedName>
</protein>
<evidence type="ECO:0000256" key="2">
    <source>
        <dbReference type="ARBA" id="ARBA00006966"/>
    </source>
</evidence>
<dbReference type="KEGG" id="ptp:RCA23_c20870"/>
<dbReference type="GO" id="GO:0006520">
    <property type="term" value="P:amino acid metabolic process"/>
    <property type="evidence" value="ECO:0007669"/>
    <property type="project" value="InterPro"/>
</dbReference>
<accession>A0AAN0RK02</accession>
<dbReference type="InterPro" id="IPR015422">
    <property type="entry name" value="PyrdxlP-dep_Trfase_small"/>
</dbReference>
<evidence type="ECO:0000256" key="4">
    <source>
        <dbReference type="ARBA" id="ARBA00022898"/>
    </source>
</evidence>
<dbReference type="PANTHER" id="PTHR48097">
    <property type="entry name" value="L-THREONINE ALDOLASE-RELATED"/>
    <property type="match status" value="1"/>
</dbReference>
<evidence type="ECO:0000259" key="5">
    <source>
        <dbReference type="Pfam" id="PF01212"/>
    </source>
</evidence>
<dbReference type="SUPFAM" id="SSF53383">
    <property type="entry name" value="PLP-dependent transferases"/>
    <property type="match status" value="1"/>
</dbReference>
<dbReference type="EMBL" id="CP003984">
    <property type="protein sequence ID" value="AII87618.1"/>
    <property type="molecule type" value="Genomic_DNA"/>
</dbReference>
<dbReference type="Proteomes" id="UP000028680">
    <property type="component" value="Chromosome"/>
</dbReference>
<name>A0AAN0RK02_9RHOB</name>
<organism evidence="6 7">
    <name type="scientific">Planktomarina temperata RCA23</name>
    <dbReference type="NCBI Taxonomy" id="666509"/>
    <lineage>
        <taxon>Bacteria</taxon>
        <taxon>Pseudomonadati</taxon>
        <taxon>Pseudomonadota</taxon>
        <taxon>Alphaproteobacteria</taxon>
        <taxon>Rhodobacterales</taxon>
        <taxon>Paracoccaceae</taxon>
        <taxon>Planktomarina</taxon>
    </lineage>
</organism>
<dbReference type="Pfam" id="PF01212">
    <property type="entry name" value="Beta_elim_lyase"/>
    <property type="match status" value="1"/>
</dbReference>
<dbReference type="InterPro" id="IPR001597">
    <property type="entry name" value="ArAA_b-elim_lyase/Thr_aldolase"/>
</dbReference>
<dbReference type="Gene3D" id="3.40.640.10">
    <property type="entry name" value="Type I PLP-dependent aspartate aminotransferase-like (Major domain)"/>
    <property type="match status" value="1"/>
</dbReference>
<dbReference type="PANTHER" id="PTHR48097:SF5">
    <property type="entry name" value="LOW SPECIFICITY L-THREONINE ALDOLASE"/>
    <property type="match status" value="1"/>
</dbReference>
<dbReference type="AlphaFoldDB" id="A0AAN0RK02"/>
<dbReference type="InterPro" id="IPR015424">
    <property type="entry name" value="PyrdxlP-dep_Trfase"/>
</dbReference>
<keyword evidence="4" id="KW-0663">Pyridoxal phosphate</keyword>
<comment type="cofactor">
    <cofactor evidence="1">
        <name>pyridoxal 5'-phosphate</name>
        <dbReference type="ChEBI" id="CHEBI:597326"/>
    </cofactor>
</comment>
<evidence type="ECO:0000313" key="7">
    <source>
        <dbReference type="Proteomes" id="UP000028680"/>
    </source>
</evidence>
<keyword evidence="7" id="KW-1185">Reference proteome</keyword>
<dbReference type="InterPro" id="IPR015421">
    <property type="entry name" value="PyrdxlP-dep_Trfase_major"/>
</dbReference>
<keyword evidence="6" id="KW-0456">Lyase</keyword>
<feature type="domain" description="Aromatic amino acid beta-eliminating lyase/threonine aldolase" evidence="5">
    <location>
        <begin position="3"/>
        <end position="289"/>
    </location>
</feature>
<comment type="subunit">
    <text evidence="3">Homotetramer.</text>
</comment>
<proteinExistence type="inferred from homology"/>
<dbReference type="RefSeq" id="WP_044050304.1">
    <property type="nucleotide sequence ID" value="NZ_CP003984.1"/>
</dbReference>
<comment type="similarity">
    <text evidence="2">Belongs to the threonine aldolase family.</text>
</comment>